<gene>
    <name evidence="4" type="ORF">O9K51_09541</name>
</gene>
<dbReference type="Proteomes" id="UP001163105">
    <property type="component" value="Unassembled WGS sequence"/>
</dbReference>
<name>A0AB34FE39_9HYPO</name>
<evidence type="ECO:0000256" key="2">
    <source>
        <dbReference type="ARBA" id="ARBA00023002"/>
    </source>
</evidence>
<dbReference type="Pfam" id="PF01565">
    <property type="entry name" value="FAD_binding_4"/>
    <property type="match status" value="1"/>
</dbReference>
<evidence type="ECO:0000256" key="1">
    <source>
        <dbReference type="ARBA" id="ARBA00005466"/>
    </source>
</evidence>
<comment type="similarity">
    <text evidence="1">Belongs to the oxygen-dependent FAD-linked oxidoreductase family.</text>
</comment>
<feature type="domain" description="FAD-binding PCMH-type" evidence="3">
    <location>
        <begin position="21"/>
        <end position="199"/>
    </location>
</feature>
<dbReference type="InterPro" id="IPR016166">
    <property type="entry name" value="FAD-bd_PCMH"/>
</dbReference>
<dbReference type="InterPro" id="IPR016169">
    <property type="entry name" value="FAD-bd_PCMH_sub2"/>
</dbReference>
<dbReference type="SUPFAM" id="SSF56176">
    <property type="entry name" value="FAD-binding/transporter-associated domain-like"/>
    <property type="match status" value="1"/>
</dbReference>
<dbReference type="PANTHER" id="PTHR13878:SF91">
    <property type="entry name" value="FAD BINDING DOMAIN PROTEIN (AFU_ORTHOLOGUE AFUA_6G12070)-RELATED"/>
    <property type="match status" value="1"/>
</dbReference>
<dbReference type="EMBL" id="JAQHRD010000010">
    <property type="protein sequence ID" value="KAJ6437713.1"/>
    <property type="molecule type" value="Genomic_DNA"/>
</dbReference>
<organism evidence="4 5">
    <name type="scientific">Purpureocillium lavendulum</name>
    <dbReference type="NCBI Taxonomy" id="1247861"/>
    <lineage>
        <taxon>Eukaryota</taxon>
        <taxon>Fungi</taxon>
        <taxon>Dikarya</taxon>
        <taxon>Ascomycota</taxon>
        <taxon>Pezizomycotina</taxon>
        <taxon>Sordariomycetes</taxon>
        <taxon>Hypocreomycetidae</taxon>
        <taxon>Hypocreales</taxon>
        <taxon>Ophiocordycipitaceae</taxon>
        <taxon>Purpureocillium</taxon>
    </lineage>
</organism>
<comment type="caution">
    <text evidence="4">The sequence shown here is derived from an EMBL/GenBank/DDBJ whole genome shotgun (WGS) entry which is preliminary data.</text>
</comment>
<dbReference type="InterPro" id="IPR012951">
    <property type="entry name" value="BBE"/>
</dbReference>
<dbReference type="Pfam" id="PF08031">
    <property type="entry name" value="BBE"/>
    <property type="match status" value="1"/>
</dbReference>
<dbReference type="GO" id="GO:0071949">
    <property type="term" value="F:FAD binding"/>
    <property type="evidence" value="ECO:0007669"/>
    <property type="project" value="InterPro"/>
</dbReference>
<keyword evidence="2" id="KW-0560">Oxidoreductase</keyword>
<evidence type="ECO:0000313" key="5">
    <source>
        <dbReference type="Proteomes" id="UP001163105"/>
    </source>
</evidence>
<evidence type="ECO:0000259" key="3">
    <source>
        <dbReference type="PROSITE" id="PS51387"/>
    </source>
</evidence>
<dbReference type="GO" id="GO:0016491">
    <property type="term" value="F:oxidoreductase activity"/>
    <property type="evidence" value="ECO:0007669"/>
    <property type="project" value="UniProtKB-KW"/>
</dbReference>
<dbReference type="AlphaFoldDB" id="A0AB34FE39"/>
<dbReference type="InterPro" id="IPR006094">
    <property type="entry name" value="Oxid_FAD_bind_N"/>
</dbReference>
<dbReference type="InterPro" id="IPR036318">
    <property type="entry name" value="FAD-bd_PCMH-like_sf"/>
</dbReference>
<reference evidence="4" key="1">
    <citation type="submission" date="2023-01" db="EMBL/GenBank/DDBJ databases">
        <title>The growth and conidiation of Purpureocillium lavendulum are regulated by nitrogen source and histone H3K14 acetylation.</title>
        <authorList>
            <person name="Tang P."/>
            <person name="Han J."/>
            <person name="Zhang C."/>
            <person name="Tang P."/>
            <person name="Qi F."/>
            <person name="Zhang K."/>
            <person name="Liang L."/>
        </authorList>
    </citation>
    <scope>NUCLEOTIDE SEQUENCE</scope>
    <source>
        <strain evidence="4">YMF1.00683</strain>
    </source>
</reference>
<dbReference type="PANTHER" id="PTHR13878">
    <property type="entry name" value="GULONOLACTONE OXIDASE"/>
    <property type="match status" value="1"/>
</dbReference>
<sequence length="469" mass="50089">MAPLFANHSCDPFAPRSSPCIVGSYVRYAVDARTPRHVQAALEFARQHRIRLVVRNTGHDTAGRSTGAGALAVWVHHMKDVAVVDDPTRSGEKALRLGAGVQGFEALAEASKAGLVVMTAACPTVGVAGAYTQGGGHSMLSTVHGLAADNVVSFEVVVPSGSLVETSRTVNPDLYWALTGGGGGTYGVVAAMTVRAYPDAKVSGASFEVTAPGDDVDRIFEAVDAFHAALPRIVDSGAMIVYHAGQGFITTLAMTMFNKTKSEAEVTLEPFFSSIAANGYTIEVNYTGFPSYHDHYSHYWGPIPGGKAQVNAQLFGGRLIPRQALPNLGVTFRRLVALGVTFKGIGLDVSRFGGANAVLPQWRESIIQASLALPWSYDRPFDDMVAEQKRITTQIQPLIEAATPGAGAYMNEGNFQQPDFQETFFGANYGRLLRIKKQYDPEGLLFAVGGVGSEEWTVQGDGRLCRVDG</sequence>
<evidence type="ECO:0000313" key="4">
    <source>
        <dbReference type="EMBL" id="KAJ6437713.1"/>
    </source>
</evidence>
<dbReference type="InterPro" id="IPR050432">
    <property type="entry name" value="FAD-linked_Oxidoreductases_BP"/>
</dbReference>
<proteinExistence type="inferred from homology"/>
<accession>A0AB34FE39</accession>
<dbReference type="PROSITE" id="PS51387">
    <property type="entry name" value="FAD_PCMH"/>
    <property type="match status" value="1"/>
</dbReference>
<protein>
    <submittedName>
        <fullName evidence="4">6-hydroxy-D-nicotine oxidase</fullName>
    </submittedName>
</protein>
<keyword evidence="5" id="KW-1185">Reference proteome</keyword>
<dbReference type="Gene3D" id="3.30.465.10">
    <property type="match status" value="2"/>
</dbReference>